<dbReference type="CDD" id="cd21206">
    <property type="entry name" value="CH_IQGAP"/>
    <property type="match status" value="1"/>
</dbReference>
<dbReference type="OrthoDB" id="775356at2759"/>
<feature type="region of interest" description="Disordered" evidence="1">
    <location>
        <begin position="423"/>
        <end position="452"/>
    </location>
</feature>
<feature type="region of interest" description="Disordered" evidence="1">
    <location>
        <begin position="467"/>
        <end position="489"/>
    </location>
</feature>
<dbReference type="InterPro" id="IPR001715">
    <property type="entry name" value="CH_dom"/>
</dbReference>
<dbReference type="SUPFAM" id="SSF143885">
    <property type="entry name" value="RGC domain-like"/>
    <property type="match status" value="1"/>
</dbReference>
<dbReference type="InterPro" id="IPR008936">
    <property type="entry name" value="Rho_GTPase_activation_prot"/>
</dbReference>
<dbReference type="Gene3D" id="1.10.506.10">
    <property type="entry name" value="GTPase Activation - p120gap, domain 1"/>
    <property type="match status" value="1"/>
</dbReference>
<dbReference type="GO" id="GO:0005096">
    <property type="term" value="F:GTPase activator activity"/>
    <property type="evidence" value="ECO:0007669"/>
    <property type="project" value="TreeGrafter"/>
</dbReference>
<evidence type="ECO:0000259" key="2">
    <source>
        <dbReference type="PROSITE" id="PS50018"/>
    </source>
</evidence>
<dbReference type="Gene3D" id="1.10.418.10">
    <property type="entry name" value="Calponin-like domain"/>
    <property type="match status" value="1"/>
</dbReference>
<sequence>MNPIFSYQSKLLGERSSPGLGHVRTTGSGNVGGVRGQWEARVRQSQLINGSSSGSGASGAAKRWSGDVSPLIASPSRREFKSDHVTGKAAARGDDDLERTMTLQATLARLTGTDTASLSLSASASASDDSDDLRSGTDSPEMSPPRFLHHLAPDIESDLDKSRKNRAALIADDDEHDVAEDPLDLLGKRVPVVRKRMSNPLLGEPYYPNPNPVRGWSERQRREGGALAVFDEEREDAGDVGETQGATLKPGPITRRKVSGSAFKEVILPPSDPFTAELKRQRPGTGPGSGSGPGSGPTTTVQDAVARLSISAAPQKPYQPTSAPSSTLSKHAALGLGRPSALAAGPEPGKRVLSIGKTDGRVLGKHLPRVVSASREKIEVKPREEATAAGRGTVDAKPRPTANASRVAEIRSGLMRKSLPIERERISSPTQTSNTRENTPLMPANYQPRLPASPVKRLIPDGRGMAGLTGKSVAVPTSPRPDLLRQDTNASVSGYGSRLRLSRGLPLSSSSANLAPAPLPSKRLNTNWMDKQRKALVAYEYLCHVGEAQQWIEGCLGEELGWGVVEMEEEMRDGVALAKLVRVYEGEQVVKTIWEDKKHRFRQSDNINYFLTFVRNIGMPETFIFELTDLYDKKNMPKVIYCIHVLSHLLARLGKANKIGNLVGQFDFSDEQLAQAQKGLQGVAMPNFSSVGTALAKECNMEPEEEPETEEEVRDRMLLECEPSIVQMQALIRGFILRQQTSRTQSVLHLAEPSVLRLQSRARGALTRRKIGAELDQRHALDEMAAQVQAVARSILARRRWTARISVWEQSGDFAIRLQSCARSILAQRRAQRSEQTLVQAASFVIRLQAQARGALQREACKQEQSRLDASPVQHALTHLQASSRGLLARRRHAIHVNQIKALESAGTYTALQDQIRGVLLRKTLRTQVQTLSQSADMVTTIQAQCRGVLSRRKRKDAVAVMQEATPAVVSLQTLARAKLARQNKRELQKVLSTVEVSNNVVGMQAFLRAKLAKQGNKQVKKSLDFVMPDILGFQALARGVLARREYHDWRDYLMNNNTQAGIAFLQQLLRGQMARRRLWSRLDYIYGNIPSIIKVQAIWRGRQQREKYRRIITGQNIDIAAIQNYMHLLDDSENDFNEQVQIERMRKQVVERIRTNQLLESQVTELDNKIALILQNKLSFEDLVRVKGRINTAVEIKDEQQTFNMSRSDPFSHDAHLDKSLWHRRELYQRMFFILQTEPKYLARLLQLQTASEASEQDRRLLQSVVLALFSYGQGRREEYLLLKMLQLSIHEQIRCVPEPEQLITMRLALTDVVLIFIRPNNGAALKAILGKPIENIVDARELDLCIDPVSIYHRVLNDEESESGVVSSKPRDVDAHYAINIDPTSSAAFRQQLIQLQLSTNSVLESLYLNIESVPYALRCMAREMLLALQVATQYTVDDYDLAPVIARCLIMPYILPALTAPESQGVISTNVTALARQNLQEVGRLVEAIATGRFRVPTYDVNMFASVEGYIQDAIPAFTEWILTLASVDDVESHLKTQELVEKSVEPKPITMTRAEIYAMHGTLVREADAIIVSESDMMRAILHELGGVPNVLYQEGQTAPVTFALSNRFAQVMDDPLAAGKADWVQAKRHILAVLRVQTGTTMIDVLTAPVTDEQEWVWEDIVRQDLHRDQVRNRKSQLPPVPNQGNDYRLEDIRSLPFREVKARAIQYCMKLEKQGLLDRNDDWQALLDDIAADIRSKNKNRHRRKKDYEAMSVAFSNSSDKKEALEEQIASYNKYISSAMDTMQKQGKKRFVWPFSKQHRHLRSMQKAGKAAKFGSFKYSAADLYEKHILLPSSTFSPRQFEKLYVVLSSNEIGVFTMEIIDPSLSRASQILDSCEIRMEDLLQAKFENQTTLDLFDQVAKVRVNTLIFLINRKFYA</sequence>
<dbReference type="GO" id="GO:0051015">
    <property type="term" value="F:actin filament binding"/>
    <property type="evidence" value="ECO:0007669"/>
    <property type="project" value="TreeGrafter"/>
</dbReference>
<feature type="compositionally biased region" description="Low complexity" evidence="1">
    <location>
        <begin position="50"/>
        <end position="61"/>
    </location>
</feature>
<dbReference type="InterPro" id="IPR000593">
    <property type="entry name" value="RasGAP_C"/>
</dbReference>
<feature type="domain" description="Ras-GAP" evidence="2">
    <location>
        <begin position="1278"/>
        <end position="1494"/>
    </location>
</feature>
<dbReference type="PROSITE" id="PS50021">
    <property type="entry name" value="CH"/>
    <property type="match status" value="1"/>
</dbReference>
<protein>
    <submittedName>
        <fullName evidence="4">Uncharacterized protein</fullName>
    </submittedName>
</protein>
<feature type="region of interest" description="Disordered" evidence="1">
    <location>
        <begin position="118"/>
        <end position="148"/>
    </location>
</feature>
<dbReference type="Pfam" id="PF00307">
    <property type="entry name" value="CH"/>
    <property type="match status" value="1"/>
</dbReference>
<keyword evidence="5" id="KW-1185">Reference proteome</keyword>
<dbReference type="PROSITE" id="PS50018">
    <property type="entry name" value="RAS_GTPASE_ACTIV_2"/>
    <property type="match status" value="1"/>
</dbReference>
<gene>
    <name evidence="4" type="ORF">NliqN6_0508</name>
</gene>
<dbReference type="SUPFAM" id="SSF47576">
    <property type="entry name" value="Calponin-homology domain, CH-domain"/>
    <property type="match status" value="1"/>
</dbReference>
<dbReference type="PANTHER" id="PTHR14149:SF14">
    <property type="entry name" value="CALPONIN-HOMOLOGY (CH) DOMAIN-CONTAINING PROTEIN"/>
    <property type="match status" value="1"/>
</dbReference>
<feature type="compositionally biased region" description="Polar residues" evidence="1">
    <location>
        <begin position="427"/>
        <end position="438"/>
    </location>
</feature>
<name>A0A8H3TMZ2_9TREE</name>
<evidence type="ECO:0000313" key="5">
    <source>
        <dbReference type="Proteomes" id="UP000620104"/>
    </source>
</evidence>
<dbReference type="Pfam" id="PF00612">
    <property type="entry name" value="IQ"/>
    <property type="match status" value="2"/>
</dbReference>
<dbReference type="InterPro" id="IPR036872">
    <property type="entry name" value="CH_dom_sf"/>
</dbReference>
<comment type="caution">
    <text evidence="4">The sequence shown here is derived from an EMBL/GenBank/DDBJ whole genome shotgun (WGS) entry which is preliminary data.</text>
</comment>
<dbReference type="SMART" id="SM00015">
    <property type="entry name" value="IQ"/>
    <property type="match status" value="10"/>
</dbReference>
<evidence type="ECO:0000313" key="4">
    <source>
        <dbReference type="EMBL" id="GHJ84106.1"/>
    </source>
</evidence>
<feature type="region of interest" description="Disordered" evidence="1">
    <location>
        <begin position="47"/>
        <end position="97"/>
    </location>
</feature>
<feature type="compositionally biased region" description="Low complexity" evidence="1">
    <location>
        <begin position="118"/>
        <end position="127"/>
    </location>
</feature>
<dbReference type="SMART" id="SM00033">
    <property type="entry name" value="CH"/>
    <property type="match status" value="1"/>
</dbReference>
<feature type="domain" description="Calponin-homology (CH)" evidence="3">
    <location>
        <begin position="542"/>
        <end position="650"/>
    </location>
</feature>
<proteinExistence type="predicted"/>
<reference evidence="4" key="1">
    <citation type="submission" date="2020-07" db="EMBL/GenBank/DDBJ databases">
        <title>Draft Genome Sequence of a Deep-Sea Yeast, Naganishia (Cryptococcus) liquefaciens strain N6.</title>
        <authorList>
            <person name="Han Y.W."/>
            <person name="Kajitani R."/>
            <person name="Morimoto H."/>
            <person name="Parhat M."/>
            <person name="Tsubouchi H."/>
            <person name="Bakenova O."/>
            <person name="Ogata M."/>
            <person name="Argunhan B."/>
            <person name="Aoki R."/>
            <person name="Kajiwara S."/>
            <person name="Itoh T."/>
            <person name="Iwasaki H."/>
        </authorList>
    </citation>
    <scope>NUCLEOTIDE SEQUENCE</scope>
    <source>
        <strain evidence="4">N6</strain>
    </source>
</reference>
<feature type="region of interest" description="Disordered" evidence="1">
    <location>
        <begin position="15"/>
        <end position="34"/>
    </location>
</feature>
<dbReference type="Pfam" id="PF00616">
    <property type="entry name" value="RasGAP"/>
    <property type="match status" value="1"/>
</dbReference>
<dbReference type="PROSITE" id="PS50096">
    <property type="entry name" value="IQ"/>
    <property type="match status" value="10"/>
</dbReference>
<dbReference type="InterPro" id="IPR000048">
    <property type="entry name" value="IQ_motif_EF-hand-BS"/>
</dbReference>
<dbReference type="Proteomes" id="UP000620104">
    <property type="component" value="Unassembled WGS sequence"/>
</dbReference>
<feature type="compositionally biased region" description="Gly residues" evidence="1">
    <location>
        <begin position="285"/>
        <end position="295"/>
    </location>
</feature>
<dbReference type="SUPFAM" id="SSF48350">
    <property type="entry name" value="GTPase activation domain, GAP"/>
    <property type="match status" value="1"/>
</dbReference>
<accession>A0A8H3TMZ2</accession>
<dbReference type="InterPro" id="IPR001936">
    <property type="entry name" value="RasGAP_dom"/>
</dbReference>
<feature type="compositionally biased region" description="Basic and acidic residues" evidence="1">
    <location>
        <begin position="76"/>
        <end position="94"/>
    </location>
</feature>
<evidence type="ECO:0000256" key="1">
    <source>
        <dbReference type="SAM" id="MobiDB-lite"/>
    </source>
</evidence>
<dbReference type="GO" id="GO:0005516">
    <property type="term" value="F:calmodulin binding"/>
    <property type="evidence" value="ECO:0007669"/>
    <property type="project" value="TreeGrafter"/>
</dbReference>
<feature type="region of interest" description="Disordered" evidence="1">
    <location>
        <begin position="231"/>
        <end position="302"/>
    </location>
</feature>
<dbReference type="GO" id="GO:0110085">
    <property type="term" value="C:mitotic actomyosin contractile ring"/>
    <property type="evidence" value="ECO:0007669"/>
    <property type="project" value="TreeGrafter"/>
</dbReference>
<organism evidence="4 5">
    <name type="scientific">Naganishia liquefaciens</name>
    <dbReference type="NCBI Taxonomy" id="104408"/>
    <lineage>
        <taxon>Eukaryota</taxon>
        <taxon>Fungi</taxon>
        <taxon>Dikarya</taxon>
        <taxon>Basidiomycota</taxon>
        <taxon>Agaricomycotina</taxon>
        <taxon>Tremellomycetes</taxon>
        <taxon>Filobasidiales</taxon>
        <taxon>Filobasidiaceae</taxon>
        <taxon>Naganishia</taxon>
    </lineage>
</organism>
<dbReference type="Pfam" id="PF03836">
    <property type="entry name" value="RasGAP_C"/>
    <property type="match status" value="1"/>
</dbReference>
<feature type="region of interest" description="Disordered" evidence="1">
    <location>
        <begin position="376"/>
        <end position="404"/>
    </location>
</feature>
<dbReference type="EMBL" id="BLZA01000007">
    <property type="protein sequence ID" value="GHJ84106.1"/>
    <property type="molecule type" value="Genomic_DNA"/>
</dbReference>
<evidence type="ECO:0000259" key="3">
    <source>
        <dbReference type="PROSITE" id="PS50021"/>
    </source>
</evidence>
<dbReference type="GO" id="GO:1903479">
    <property type="term" value="P:mitotic actomyosin contractile ring assembly actin filament organization"/>
    <property type="evidence" value="ECO:0007669"/>
    <property type="project" value="TreeGrafter"/>
</dbReference>
<feature type="compositionally biased region" description="Basic and acidic residues" evidence="1">
    <location>
        <begin position="376"/>
        <end position="386"/>
    </location>
</feature>
<dbReference type="PANTHER" id="PTHR14149">
    <property type="entry name" value="RAS GTPASE-ACTIVATING PROTEIN WITH IQ MOTIF"/>
    <property type="match status" value="1"/>
</dbReference>